<evidence type="ECO:0000256" key="4">
    <source>
        <dbReference type="ARBA" id="ARBA00022771"/>
    </source>
</evidence>
<dbReference type="GO" id="GO:0030674">
    <property type="term" value="F:protein-macromolecule adaptor activity"/>
    <property type="evidence" value="ECO:0007669"/>
    <property type="project" value="TreeGrafter"/>
</dbReference>
<evidence type="ECO:0000256" key="2">
    <source>
        <dbReference type="ARBA" id="ARBA00017338"/>
    </source>
</evidence>
<dbReference type="Pfam" id="PF05131">
    <property type="entry name" value="Pep3_Vps18"/>
    <property type="match status" value="1"/>
</dbReference>
<feature type="compositionally biased region" description="Polar residues" evidence="7">
    <location>
        <begin position="551"/>
        <end position="562"/>
    </location>
</feature>
<evidence type="ECO:0000259" key="9">
    <source>
        <dbReference type="Pfam" id="PF26148"/>
    </source>
</evidence>
<dbReference type="PANTHER" id="PTHR23323:SF26">
    <property type="entry name" value="VACUOLAR PROTEIN SORTING-ASSOCIATED PROTEIN 18 HOMOLOG"/>
    <property type="match status" value="1"/>
</dbReference>
<dbReference type="GO" id="GO:0007032">
    <property type="term" value="P:endosome organization"/>
    <property type="evidence" value="ECO:0007669"/>
    <property type="project" value="TreeGrafter"/>
</dbReference>
<gene>
    <name evidence="10" type="ORF">CLF_105126</name>
</gene>
<dbReference type="PANTHER" id="PTHR23323">
    <property type="entry name" value="VACUOLAR PROTEIN SORTING-ASSOCIATED PROTEIN"/>
    <property type="match status" value="1"/>
</dbReference>
<reference evidence="10" key="1">
    <citation type="journal article" date="2011" name="Genome Biol.">
        <title>The draft genome of the carcinogenic human liver fluke Clonorchis sinensis.</title>
        <authorList>
            <person name="Wang X."/>
            <person name="Chen W."/>
            <person name="Huang Y."/>
            <person name="Sun J."/>
            <person name="Men J."/>
            <person name="Liu H."/>
            <person name="Luo F."/>
            <person name="Guo L."/>
            <person name="Lv X."/>
            <person name="Deng C."/>
            <person name="Zhou C."/>
            <person name="Fan Y."/>
            <person name="Li X."/>
            <person name="Huang L."/>
            <person name="Hu Y."/>
            <person name="Liang C."/>
            <person name="Hu X."/>
            <person name="Xu J."/>
            <person name="Yu X."/>
        </authorList>
    </citation>
    <scope>NUCLEOTIDE SEQUENCE [LARGE SCALE GENOMIC DNA]</scope>
    <source>
        <strain evidence="10">Henan</strain>
    </source>
</reference>
<organism evidence="10 11">
    <name type="scientific">Clonorchis sinensis</name>
    <name type="common">Chinese liver fluke</name>
    <dbReference type="NCBI Taxonomy" id="79923"/>
    <lineage>
        <taxon>Eukaryota</taxon>
        <taxon>Metazoa</taxon>
        <taxon>Spiralia</taxon>
        <taxon>Lophotrochozoa</taxon>
        <taxon>Platyhelminthes</taxon>
        <taxon>Trematoda</taxon>
        <taxon>Digenea</taxon>
        <taxon>Opisthorchiida</taxon>
        <taxon>Opisthorchiata</taxon>
        <taxon>Opisthorchiidae</taxon>
        <taxon>Clonorchis</taxon>
    </lineage>
</organism>
<evidence type="ECO:0000313" key="10">
    <source>
        <dbReference type="EMBL" id="GAA50841.1"/>
    </source>
</evidence>
<dbReference type="EMBL" id="DF143085">
    <property type="protein sequence ID" value="GAA50841.1"/>
    <property type="molecule type" value="Genomic_DNA"/>
</dbReference>
<evidence type="ECO:0000256" key="3">
    <source>
        <dbReference type="ARBA" id="ARBA00022723"/>
    </source>
</evidence>
<keyword evidence="3" id="KW-0479">Metal-binding</keyword>
<proteinExistence type="predicted"/>
<keyword evidence="6" id="KW-0472">Membrane</keyword>
<feature type="domain" description="Pep3/Vps18 RING C-terminal" evidence="9">
    <location>
        <begin position="1252"/>
        <end position="1335"/>
    </location>
</feature>
<reference key="2">
    <citation type="submission" date="2011-10" db="EMBL/GenBank/DDBJ databases">
        <title>The genome and transcriptome sequence of Clonorchis sinensis provide insights into the carcinogenic liver fluke.</title>
        <authorList>
            <person name="Wang X."/>
            <person name="Huang Y."/>
            <person name="Chen W."/>
            <person name="Liu H."/>
            <person name="Guo L."/>
            <person name="Chen Y."/>
            <person name="Luo F."/>
            <person name="Zhou W."/>
            <person name="Sun J."/>
            <person name="Mao Q."/>
            <person name="Liang P."/>
            <person name="Zhou C."/>
            <person name="Tian Y."/>
            <person name="Men J."/>
            <person name="Lv X."/>
            <person name="Huang L."/>
            <person name="Zhou J."/>
            <person name="Hu Y."/>
            <person name="Li R."/>
            <person name="Zhang F."/>
            <person name="Lei H."/>
            <person name="Li X."/>
            <person name="Hu X."/>
            <person name="Liang C."/>
            <person name="Xu J."/>
            <person name="Wu Z."/>
            <person name="Yu X."/>
        </authorList>
    </citation>
    <scope>NUCLEOTIDE SEQUENCE</scope>
    <source>
        <strain>Henan</strain>
    </source>
</reference>
<dbReference type="InterPro" id="IPR058919">
    <property type="entry name" value="Pep3/Vps18_RING_C"/>
</dbReference>
<keyword evidence="5" id="KW-0862">Zinc</keyword>
<dbReference type="Pfam" id="PF26148">
    <property type="entry name" value="VPS18_RING_C"/>
    <property type="match status" value="1"/>
</dbReference>
<protein>
    <recommendedName>
        <fullName evidence="2">Vacuolar protein sorting-associated protein 18 homolog</fullName>
    </recommendedName>
</protein>
<dbReference type="GO" id="GO:0008270">
    <property type="term" value="F:zinc ion binding"/>
    <property type="evidence" value="ECO:0007669"/>
    <property type="project" value="UniProtKB-KW"/>
</dbReference>
<evidence type="ECO:0000313" key="11">
    <source>
        <dbReference type="Proteomes" id="UP000008909"/>
    </source>
</evidence>
<accession>G7YD07</accession>
<feature type="domain" description="Pep3/Vps18 beta-propeller" evidence="8">
    <location>
        <begin position="282"/>
        <end position="659"/>
    </location>
</feature>
<evidence type="ECO:0000256" key="5">
    <source>
        <dbReference type="ARBA" id="ARBA00022833"/>
    </source>
</evidence>
<sequence>MLLPDALGLYRSLNILQQRPVDQRKSIGCFVGGLAGARSTTATLDRQDPQANEATASEHGCRFTARSQVLLRMRSLSDVTLAKIRDACRSGIKRSSDWLWTINHDPILAECRLPMPHPEDKNGHNGRRILLQLYLLRNTRNLNLDEIAQLLSAIFGESPLLRIRYQLELVKKESEKYIVYVGYHSSVPVPVDTKTLLGHVGATTIDFTFIIANITLKQLTFLVHAETNLRKVRGGFLIFSLIVVWQSRTCVPYCWYTVCDDAEEGNATAVANGGRRHGLNDHYREIEISRLSDDRVHNIFLDPMGWHTIISMQSGMNFYTNRGMKKVRPIIKSKELLFDSVAWNQHNANESSTQEILIGTNDGLIFETILTSDEGRFIANTTEQYWRQVANLGHSVTGLEVVRHPPGSASVLVGEPQRCVILATTPSRLYQFAGWINTSSTTTLLSQLGPGSPTSSTGMHLSANLGLPAVNDYPQTSGVSSTPTLFPNYAPGLYYNVFNPEEKLPAGPGIYFGHLKTEQLNLPPFSMPPSEVGAADSSLSAVDDPTDRSSNRVTTNGQNTTQPRDVFAGRVVNLFRKTKLLPYPVIRMLEHTGVPLGICLTAFHVIVAYADRVKAVNILDDQTVFSMPITPELNGGRALGVCRDPSSGSVWFFSNQGVARLNIRNETCRVWQIYLDRMLFDEARKFCQTESQLDSVNMREAEHCFSHGDFMNSAKLFARTSVPFEEVALRFSQLSLMQQQACRTSSPPVLQGLAVRDDLDVMDAIIHGSDETKSSKLPLLNGSKSATELTISASAPLKTLVSTKLQQLIEQKSVPLTGNAGIPSAKQSAPAKGTSLSGQITLLSLWLAELLITEISFFRDRVEKQDSSQDGSRLETASEEFRRLLVTPEVLAILPDAKDLLYDLIESHGGDAEIVFLAELLGDHPRLVNHYMRLGMHKDALRTLGASSRCISLVYEYSTTLALSCPEDVVTVWLRLGKLLDPVKLLPAIMLLPPKHAMRYLQTAVERYGCADQAVHHLLISLCAEASSPLSSQAPGSADSKDYLMSYLETASAHALNMVDAAGHSQFSLQELMSTSLPSEASEEPSSLLMGFDTSFMQASLPYDPGFVLRTCKETGHLQGTVFILKLLGMHQQALQTAIDSDNIPLAKAIAQNEALNVETRRQLWMIIGNNMQEATSLLRECPLLKLEDLLPYFHDFVTIDQFKDAICASLDSYHQRIGEVKREMHVTMRSTNALRKQLDTLRYRYEELDVANRCVHCKHILLLRAFYVFPCGHQFHMNCLIHLIQPLLTAEEKAELNDLLRMQQQGVCASSVDLQNKLDHIIASDCVSCGQPAIAGVSRLFFPDQASYETEVAVWQ</sequence>
<keyword evidence="4" id="KW-0863">Zinc-finger</keyword>
<dbReference type="GO" id="GO:0031902">
    <property type="term" value="C:late endosome membrane"/>
    <property type="evidence" value="ECO:0007669"/>
    <property type="project" value="UniProtKB-SubCell"/>
</dbReference>
<evidence type="ECO:0000259" key="8">
    <source>
        <dbReference type="Pfam" id="PF05131"/>
    </source>
</evidence>
<name>G7YD07_CLOSI</name>
<feature type="region of interest" description="Disordered" evidence="7">
    <location>
        <begin position="526"/>
        <end position="562"/>
    </location>
</feature>
<dbReference type="GO" id="GO:0048284">
    <property type="term" value="P:organelle fusion"/>
    <property type="evidence" value="ECO:0007669"/>
    <property type="project" value="TreeGrafter"/>
</dbReference>
<comment type="subcellular location">
    <subcellularLocation>
        <location evidence="1">Late endosome membrane</location>
        <topology evidence="1">Peripheral membrane protein</topology>
        <orientation evidence="1">Cytoplasmic side</orientation>
    </subcellularLocation>
</comment>
<dbReference type="GO" id="GO:0030897">
    <property type="term" value="C:HOPS complex"/>
    <property type="evidence" value="ECO:0007669"/>
    <property type="project" value="TreeGrafter"/>
</dbReference>
<dbReference type="InterPro" id="IPR007810">
    <property type="entry name" value="Pep3/Vps18_beta-prop"/>
</dbReference>
<evidence type="ECO:0000256" key="6">
    <source>
        <dbReference type="ARBA" id="ARBA00023136"/>
    </source>
</evidence>
<evidence type="ECO:0000256" key="7">
    <source>
        <dbReference type="SAM" id="MobiDB-lite"/>
    </source>
</evidence>
<dbReference type="GO" id="GO:0006904">
    <property type="term" value="P:vesicle docking involved in exocytosis"/>
    <property type="evidence" value="ECO:0007669"/>
    <property type="project" value="TreeGrafter"/>
</dbReference>
<keyword evidence="11" id="KW-1185">Reference proteome</keyword>
<dbReference type="Proteomes" id="UP000008909">
    <property type="component" value="Unassembled WGS sequence"/>
</dbReference>
<evidence type="ECO:0000256" key="1">
    <source>
        <dbReference type="ARBA" id="ARBA00004492"/>
    </source>
</evidence>
<dbReference type="GO" id="GO:0007033">
    <property type="term" value="P:vacuole organization"/>
    <property type="evidence" value="ECO:0007669"/>
    <property type="project" value="TreeGrafter"/>
</dbReference>